<dbReference type="InterPro" id="IPR011008">
    <property type="entry name" value="Dimeric_a/b-barrel"/>
</dbReference>
<gene>
    <name evidence="2" type="ORF">KBY27_18835</name>
</gene>
<dbReference type="EMBL" id="JAGQAF010000014">
    <property type="protein sequence ID" value="MCE8539519.1"/>
    <property type="molecule type" value="Genomic_DNA"/>
</dbReference>
<dbReference type="NCBIfam" id="TIGR02118">
    <property type="entry name" value="EthD family reductase"/>
    <property type="match status" value="1"/>
</dbReference>
<dbReference type="SUPFAM" id="SSF54909">
    <property type="entry name" value="Dimeric alpha+beta barrel"/>
    <property type="match status" value="1"/>
</dbReference>
<protein>
    <submittedName>
        <fullName evidence="2">EthD domain-containing protein</fullName>
    </submittedName>
</protein>
<feature type="domain" description="EthD" evidence="1">
    <location>
        <begin position="11"/>
        <end position="107"/>
    </location>
</feature>
<evidence type="ECO:0000313" key="3">
    <source>
        <dbReference type="Proteomes" id="UP000813672"/>
    </source>
</evidence>
<organism evidence="2 3">
    <name type="scientific">Ruegeria pomeroyi</name>
    <dbReference type="NCBI Taxonomy" id="89184"/>
    <lineage>
        <taxon>Bacteria</taxon>
        <taxon>Pseudomonadati</taxon>
        <taxon>Pseudomonadota</taxon>
        <taxon>Alphaproteobacteria</taxon>
        <taxon>Rhodobacterales</taxon>
        <taxon>Roseobacteraceae</taxon>
        <taxon>Ruegeria</taxon>
    </lineage>
</organism>
<comment type="caution">
    <text evidence="2">The sequence shown here is derived from an EMBL/GenBank/DDBJ whole genome shotgun (WGS) entry which is preliminary data.</text>
</comment>
<name>A0A9Q3ZQS8_9RHOB</name>
<dbReference type="AlphaFoldDB" id="A0A9Q3ZQS8"/>
<accession>A0A9Q3ZQS8</accession>
<dbReference type="Pfam" id="PF07110">
    <property type="entry name" value="EthD"/>
    <property type="match status" value="1"/>
</dbReference>
<evidence type="ECO:0000313" key="2">
    <source>
        <dbReference type="EMBL" id="MCE8539519.1"/>
    </source>
</evidence>
<dbReference type="Gene3D" id="3.30.70.100">
    <property type="match status" value="1"/>
</dbReference>
<dbReference type="InterPro" id="IPR009799">
    <property type="entry name" value="EthD_dom"/>
</dbReference>
<dbReference type="RefSeq" id="WP_234221471.1">
    <property type="nucleotide sequence ID" value="NZ_JAGQAF010000014.1"/>
</dbReference>
<dbReference type="Proteomes" id="UP000813672">
    <property type="component" value="Unassembled WGS sequence"/>
</dbReference>
<proteinExistence type="predicted"/>
<reference evidence="2" key="1">
    <citation type="journal article" date="2021" name="Environ. Microbiol.">
        <title>Cryptic niche differentiation of novel sediment ecotypes of Rugeria pomeroyi correlates with nitrate respiration.</title>
        <authorList>
            <person name="Lin X."/>
            <person name="McNichol J."/>
            <person name="Chu X."/>
            <person name="Qian Y."/>
            <person name="Luo H."/>
        </authorList>
    </citation>
    <scope>NUCLEOTIDE SEQUENCE</scope>
    <source>
        <strain evidence="2">SZCCDBB064</strain>
    </source>
</reference>
<evidence type="ECO:0000259" key="1">
    <source>
        <dbReference type="Pfam" id="PF07110"/>
    </source>
</evidence>
<dbReference type="GO" id="GO:0016491">
    <property type="term" value="F:oxidoreductase activity"/>
    <property type="evidence" value="ECO:0007669"/>
    <property type="project" value="InterPro"/>
</dbReference>
<sequence length="124" mass="14191">MLKLIFCLRRQPHLTREEFQTYWRNTHGPLVEKHREALRFAVYNQIHTIEDEMGTALGQVRGAPEPFDGFAEMVWDTRVDLDSAMTSSEGRSAGRELLADEKRFIDLANSPLSLGRIAFGLARD</sequence>